<dbReference type="Pfam" id="PF09755">
    <property type="entry name" value="DUF2046"/>
    <property type="match status" value="1"/>
</dbReference>
<feature type="region of interest" description="Disordered" evidence="2">
    <location>
        <begin position="167"/>
        <end position="261"/>
    </location>
</feature>
<evidence type="ECO:0000256" key="1">
    <source>
        <dbReference type="SAM" id="Coils"/>
    </source>
</evidence>
<accession>K5WB66</accession>
<dbReference type="RefSeq" id="XP_007394289.1">
    <property type="nucleotide sequence ID" value="XM_007394227.1"/>
</dbReference>
<proteinExistence type="predicted"/>
<dbReference type="KEGG" id="pco:PHACADRAFT_194053"/>
<evidence type="ECO:0000313" key="3">
    <source>
        <dbReference type="EMBL" id="EKM56440.1"/>
    </source>
</evidence>
<protein>
    <submittedName>
        <fullName evidence="3">Uncharacterized protein</fullName>
    </submittedName>
</protein>
<dbReference type="PANTHER" id="PTHR15276:SF0">
    <property type="entry name" value="COILED-COIL DOMAIN-CONTAINING PROTEIN 6"/>
    <property type="match status" value="1"/>
</dbReference>
<organism evidence="3 4">
    <name type="scientific">Phanerochaete carnosa (strain HHB-10118-sp)</name>
    <name type="common">White-rot fungus</name>
    <name type="synonym">Peniophora carnosa</name>
    <dbReference type="NCBI Taxonomy" id="650164"/>
    <lineage>
        <taxon>Eukaryota</taxon>
        <taxon>Fungi</taxon>
        <taxon>Dikarya</taxon>
        <taxon>Basidiomycota</taxon>
        <taxon>Agaricomycotina</taxon>
        <taxon>Agaricomycetes</taxon>
        <taxon>Polyporales</taxon>
        <taxon>Phanerochaetaceae</taxon>
        <taxon>Phanerochaete</taxon>
    </lineage>
</organism>
<feature type="compositionally biased region" description="Low complexity" evidence="2">
    <location>
        <begin position="214"/>
        <end position="257"/>
    </location>
</feature>
<dbReference type="HOGENOM" id="CLU_024881_0_0_1"/>
<feature type="compositionally biased region" description="Polar residues" evidence="2">
    <location>
        <begin position="413"/>
        <end position="427"/>
    </location>
</feature>
<reference evidence="3 4" key="1">
    <citation type="journal article" date="2012" name="BMC Genomics">
        <title>Comparative genomics of the white-rot fungi, Phanerochaete carnosa and P. chrysosporium, to elucidate the genetic basis of the distinct wood types they colonize.</title>
        <authorList>
            <person name="Suzuki H."/>
            <person name="MacDonald J."/>
            <person name="Syed K."/>
            <person name="Salamov A."/>
            <person name="Hori C."/>
            <person name="Aerts A."/>
            <person name="Henrissat B."/>
            <person name="Wiebenga A."/>
            <person name="vanKuyk P.A."/>
            <person name="Barry K."/>
            <person name="Lindquist E."/>
            <person name="LaButti K."/>
            <person name="Lapidus A."/>
            <person name="Lucas S."/>
            <person name="Coutinho P."/>
            <person name="Gong Y."/>
            <person name="Samejima M."/>
            <person name="Mahadevan R."/>
            <person name="Abou-Zaid M."/>
            <person name="de Vries R.P."/>
            <person name="Igarashi K."/>
            <person name="Yadav J.S."/>
            <person name="Grigoriev I.V."/>
            <person name="Master E.R."/>
        </authorList>
    </citation>
    <scope>NUCLEOTIDE SEQUENCE [LARGE SCALE GENOMIC DNA]</scope>
    <source>
        <strain evidence="3 4">HHB-10118-sp</strain>
    </source>
</reference>
<feature type="coiled-coil region" evidence="1">
    <location>
        <begin position="26"/>
        <end position="60"/>
    </location>
</feature>
<keyword evidence="1" id="KW-0175">Coiled coil</keyword>
<feature type="region of interest" description="Disordered" evidence="2">
    <location>
        <begin position="1"/>
        <end position="21"/>
    </location>
</feature>
<dbReference type="AlphaFoldDB" id="K5WB66"/>
<feature type="compositionally biased region" description="Low complexity" evidence="2">
    <location>
        <begin position="331"/>
        <end position="347"/>
    </location>
</feature>
<keyword evidence="4" id="KW-1185">Reference proteome</keyword>
<dbReference type="Proteomes" id="UP000008370">
    <property type="component" value="Unassembled WGS sequence"/>
</dbReference>
<feature type="compositionally biased region" description="Polar residues" evidence="2">
    <location>
        <begin position="179"/>
        <end position="194"/>
    </location>
</feature>
<sequence length="427" mass="45939">MSASPPLRRLSSASTSSKESLINAYEAEEERIINVLSRKLEKLREEKIELENALEAESESHVNRLSREISALRLAQQQAVNGSGTLSPVETRMPAALAADPLQPSTEMVLDAMRRENEQLRNRLIETERDYIRLTRLNEIYREELIEHRRKAGLPVDDLIGLAPSTVDPLSQPLHRRPSISSWASPNYTPQSPVIHSARVPIPRLPSQVHRPSHATISPSTTPPSSSSASLSSLPMFSPTAGQSSATSATTPGSLGSFTGRPATLVPRAMELTYPSVPPPSVASSFGEPPSIGSPVRSLTLDTITEPVAIPRAAQQQRHERDVSSGALADSFSTTSPRRPSLSPRASMYLARRPSADRVPWTGDGSGLGSPVRTRSRMASLERGARVAETGTLVPRTRRENLVGGAHADTALGGTSEQTSTVAVGST</sequence>
<dbReference type="PANTHER" id="PTHR15276">
    <property type="entry name" value="H4 D10S170 PROTEIN-RELATED"/>
    <property type="match status" value="1"/>
</dbReference>
<dbReference type="OrthoDB" id="78858at2759"/>
<feature type="compositionally biased region" description="Low complexity" evidence="2">
    <location>
        <begin position="1"/>
        <end position="17"/>
    </location>
</feature>
<name>K5WB66_PHACS</name>
<feature type="coiled-coil region" evidence="1">
    <location>
        <begin position="110"/>
        <end position="137"/>
    </location>
</feature>
<dbReference type="InterPro" id="IPR019152">
    <property type="entry name" value="DUF2046"/>
</dbReference>
<gene>
    <name evidence="3" type="ORF">PHACADRAFT_194053</name>
</gene>
<evidence type="ECO:0000256" key="2">
    <source>
        <dbReference type="SAM" id="MobiDB-lite"/>
    </source>
</evidence>
<dbReference type="EMBL" id="JH930471">
    <property type="protein sequence ID" value="EKM56440.1"/>
    <property type="molecule type" value="Genomic_DNA"/>
</dbReference>
<dbReference type="GeneID" id="18910966"/>
<feature type="region of interest" description="Disordered" evidence="2">
    <location>
        <begin position="311"/>
        <end position="427"/>
    </location>
</feature>
<dbReference type="STRING" id="650164.K5WB66"/>
<evidence type="ECO:0000313" key="4">
    <source>
        <dbReference type="Proteomes" id="UP000008370"/>
    </source>
</evidence>
<dbReference type="InParanoid" id="K5WB66"/>